<dbReference type="OrthoDB" id="9783139at2"/>
<keyword evidence="4 5" id="KW-0804">Transcription</keyword>
<evidence type="ECO:0000256" key="3">
    <source>
        <dbReference type="ARBA" id="ARBA00023016"/>
    </source>
</evidence>
<dbReference type="Pfam" id="PF01628">
    <property type="entry name" value="HrcA"/>
    <property type="match status" value="1"/>
</dbReference>
<dbReference type="InterPro" id="IPR002571">
    <property type="entry name" value="HrcA"/>
</dbReference>
<gene>
    <name evidence="5" type="primary">hrcA</name>
    <name evidence="8" type="ORF">AT575_01005</name>
</gene>
<evidence type="ECO:0000256" key="4">
    <source>
        <dbReference type="ARBA" id="ARBA00023163"/>
    </source>
</evidence>
<comment type="caution">
    <text evidence="8">The sequence shown here is derived from an EMBL/GenBank/DDBJ whole genome shotgun (WGS) entry which is preliminary data.</text>
</comment>
<dbReference type="GO" id="GO:0003677">
    <property type="term" value="F:DNA binding"/>
    <property type="evidence" value="ECO:0007669"/>
    <property type="project" value="InterPro"/>
</dbReference>
<comment type="function">
    <text evidence="5">Negative regulator of class I heat shock genes (grpE-dnaK-dnaJ and groELS operons). Prevents heat-shock induction of these operons.</text>
</comment>
<dbReference type="AlphaFoldDB" id="A0A2N8LE10"/>
<feature type="domain" description="Heat-inducible transcription repressor HrcA C-terminal" evidence="6">
    <location>
        <begin position="102"/>
        <end position="313"/>
    </location>
</feature>
<dbReference type="Gene3D" id="3.30.390.60">
    <property type="entry name" value="Heat-inducible transcription repressor hrca homolog, domain 3"/>
    <property type="match status" value="1"/>
</dbReference>
<keyword evidence="2 5" id="KW-0805">Transcription regulation</keyword>
<dbReference type="InterPro" id="IPR005104">
    <property type="entry name" value="WHTH_HrcA_DNA-bd"/>
</dbReference>
<protein>
    <recommendedName>
        <fullName evidence="5">Heat-inducible transcription repressor HrcA</fullName>
    </recommendedName>
</protein>
<keyword evidence="1 5" id="KW-0678">Repressor</keyword>
<evidence type="ECO:0000259" key="6">
    <source>
        <dbReference type="Pfam" id="PF01628"/>
    </source>
</evidence>
<dbReference type="PANTHER" id="PTHR34824:SF1">
    <property type="entry name" value="HEAT-INDUCIBLE TRANSCRIPTION REPRESSOR HRCA"/>
    <property type="match status" value="1"/>
</dbReference>
<dbReference type="HAMAP" id="MF_00081">
    <property type="entry name" value="HrcA"/>
    <property type="match status" value="1"/>
</dbReference>
<dbReference type="SUPFAM" id="SSF46785">
    <property type="entry name" value="Winged helix' DNA-binding domain"/>
    <property type="match status" value="1"/>
</dbReference>
<dbReference type="PANTHER" id="PTHR34824">
    <property type="entry name" value="HEAT-INDUCIBLE TRANSCRIPTION REPRESSOR HRCA"/>
    <property type="match status" value="1"/>
</dbReference>
<proteinExistence type="inferred from homology"/>
<dbReference type="InterPro" id="IPR021153">
    <property type="entry name" value="HrcA_C"/>
</dbReference>
<evidence type="ECO:0000256" key="1">
    <source>
        <dbReference type="ARBA" id="ARBA00022491"/>
    </source>
</evidence>
<evidence type="ECO:0000313" key="8">
    <source>
        <dbReference type="EMBL" id="PND48409.1"/>
    </source>
</evidence>
<reference evidence="8 9" key="1">
    <citation type="submission" date="2015-12" db="EMBL/GenBank/DDBJ databases">
        <title>Streptococcus penaeicida sp. nov.</title>
        <authorList>
            <person name="Gomez-Gil B."/>
            <person name="Morales-Covarrubias M."/>
        </authorList>
    </citation>
    <scope>NUCLEOTIDE SEQUENCE [LARGE SCALE GENOMIC DNA]</scope>
    <source>
        <strain evidence="8 9">CAIM 1838</strain>
    </source>
</reference>
<organism evidence="8 9">
    <name type="scientific">Streptococcus penaeicida</name>
    <dbReference type="NCBI Taxonomy" id="1765960"/>
    <lineage>
        <taxon>Bacteria</taxon>
        <taxon>Bacillati</taxon>
        <taxon>Bacillota</taxon>
        <taxon>Bacilli</taxon>
        <taxon>Lactobacillales</taxon>
        <taxon>Streptococcaceae</taxon>
        <taxon>Streptococcus</taxon>
    </lineage>
</organism>
<evidence type="ECO:0000256" key="5">
    <source>
        <dbReference type="HAMAP-Rule" id="MF_00081"/>
    </source>
</evidence>
<feature type="domain" description="Winged helix-turn-helix transcription repressor HrcA DNA-binding" evidence="7">
    <location>
        <begin position="2"/>
        <end position="56"/>
    </location>
</feature>
<comment type="similarity">
    <text evidence="5">Belongs to the HrcA family.</text>
</comment>
<keyword evidence="3 5" id="KW-0346">Stress response</keyword>
<dbReference type="InterPro" id="IPR029016">
    <property type="entry name" value="GAF-like_dom_sf"/>
</dbReference>
<evidence type="ECO:0000313" key="9">
    <source>
        <dbReference type="Proteomes" id="UP000235963"/>
    </source>
</evidence>
<evidence type="ECO:0000259" key="7">
    <source>
        <dbReference type="Pfam" id="PF03444"/>
    </source>
</evidence>
<dbReference type="Pfam" id="PF03444">
    <property type="entry name" value="WHD_HrcA"/>
    <property type="match status" value="1"/>
</dbReference>
<keyword evidence="9" id="KW-1185">Reference proteome</keyword>
<dbReference type="InterPro" id="IPR036388">
    <property type="entry name" value="WH-like_DNA-bd_sf"/>
</dbReference>
<dbReference type="InterPro" id="IPR023120">
    <property type="entry name" value="WHTH_transcript_rep_HrcA_IDD"/>
</dbReference>
<dbReference type="SUPFAM" id="SSF55781">
    <property type="entry name" value="GAF domain-like"/>
    <property type="match status" value="1"/>
</dbReference>
<sequence length="344" mass="39114">MITERQNDILNLIVDLFTQTHEPVGSKALQSSIETSSATIRNEMAKLEKLGLLEKAHTSSGRMPSPAGFKYFVEHSLSLDSIDERDVYQLVKAFDFEAFKLEDILAKASQVLADITGFTVAILDVEPARQKLTGFEIVQLSNHDALAVLNLDDSKPMTVQFAIPKNFLSRDLLRLKEVVDERLVGRELIDVHYKLRTEIPQVLQKYFTVTDNVIDLFDYIFKELFKETVFVAGKVNALDYAELKTYQFLDDEQGLALTIRQGMAENEMATVQVADSSEPALADLSLLTYKFLIPYRGFGLMSLIGPIDMNYRRNVSLINVIGRILAVKLRDYYRYLNSNHYEVH</sequence>
<dbReference type="EMBL" id="LOCM01000006">
    <property type="protein sequence ID" value="PND48409.1"/>
    <property type="molecule type" value="Genomic_DNA"/>
</dbReference>
<dbReference type="InterPro" id="IPR036390">
    <property type="entry name" value="WH_DNA-bd_sf"/>
</dbReference>
<dbReference type="Proteomes" id="UP000235963">
    <property type="component" value="Unassembled WGS sequence"/>
</dbReference>
<name>A0A2N8LE10_9STRE</name>
<evidence type="ECO:0000256" key="2">
    <source>
        <dbReference type="ARBA" id="ARBA00023015"/>
    </source>
</evidence>
<dbReference type="NCBIfam" id="TIGR00331">
    <property type="entry name" value="hrcA"/>
    <property type="match status" value="1"/>
</dbReference>
<dbReference type="Gene3D" id="1.10.10.10">
    <property type="entry name" value="Winged helix-like DNA-binding domain superfamily/Winged helix DNA-binding domain"/>
    <property type="match status" value="1"/>
</dbReference>
<dbReference type="RefSeq" id="WP_102776769.1">
    <property type="nucleotide sequence ID" value="NZ_CBCSGP010000001.1"/>
</dbReference>
<dbReference type="Gene3D" id="3.30.450.40">
    <property type="match status" value="1"/>
</dbReference>
<accession>A0A2N8LE10</accession>
<dbReference type="GO" id="GO:0045892">
    <property type="term" value="P:negative regulation of DNA-templated transcription"/>
    <property type="evidence" value="ECO:0007669"/>
    <property type="project" value="UniProtKB-UniRule"/>
</dbReference>
<dbReference type="PIRSF" id="PIRSF005485">
    <property type="entry name" value="HrcA"/>
    <property type="match status" value="1"/>
</dbReference>